<reference evidence="12 13" key="1">
    <citation type="submission" date="2017-03" db="EMBL/GenBank/DDBJ databases">
        <title>An alternative strategy for trypanosome survival in the mammalian bloodstream revealed through genome and transcriptome analysis of the ubiquitous bovine parasite Trypanosoma (Megatrypanum) theileri.</title>
        <authorList>
            <person name="Kelly S."/>
            <person name="Ivens A."/>
            <person name="Mott A."/>
            <person name="O'Neill E."/>
            <person name="Emms D."/>
            <person name="Macleod O."/>
            <person name="Voorheis P."/>
            <person name="Matthews J."/>
            <person name="Matthews K."/>
            <person name="Carrington M."/>
        </authorList>
    </citation>
    <scope>NUCLEOTIDE SEQUENCE [LARGE SCALE GENOMIC DNA]</scope>
    <source>
        <strain evidence="12">Edinburgh</strain>
    </source>
</reference>
<dbReference type="Pfam" id="PF08557">
    <property type="entry name" value="Lipid_DES"/>
    <property type="match status" value="1"/>
</dbReference>
<feature type="transmembrane region" description="Helical" evidence="10">
    <location>
        <begin position="54"/>
        <end position="71"/>
    </location>
</feature>
<dbReference type="GeneID" id="39990856"/>
<keyword evidence="8 9" id="KW-0472">Membrane</keyword>
<feature type="transmembrane region" description="Helical" evidence="10">
    <location>
        <begin position="113"/>
        <end position="132"/>
    </location>
</feature>
<comment type="subcellular location">
    <subcellularLocation>
        <location evidence="1">Membrane</location>
        <topology evidence="1">Multi-pass membrane protein</topology>
    </subcellularLocation>
</comment>
<evidence type="ECO:0000256" key="5">
    <source>
        <dbReference type="ARBA" id="ARBA00022989"/>
    </source>
</evidence>
<name>A0A1X0NG21_9TRYP</name>
<dbReference type="EC" id="1.14.19.17" evidence="3"/>
<dbReference type="STRING" id="67003.A0A1X0NG21"/>
<dbReference type="GO" id="GO:0042284">
    <property type="term" value="F:sphingolipid delta-4 desaturase activity"/>
    <property type="evidence" value="ECO:0007669"/>
    <property type="project" value="UniProtKB-UniRule"/>
</dbReference>
<feature type="domain" description="Sphingolipid delta4-desaturase N-terminal" evidence="11">
    <location>
        <begin position="16"/>
        <end position="55"/>
    </location>
</feature>
<dbReference type="InterPro" id="IPR005804">
    <property type="entry name" value="FA_desaturase_dom"/>
</dbReference>
<keyword evidence="6 9" id="KW-0560">Oxidoreductase</keyword>
<feature type="transmembrane region" description="Helical" evidence="10">
    <location>
        <begin position="166"/>
        <end position="183"/>
    </location>
</feature>
<feature type="transmembrane region" description="Helical" evidence="10">
    <location>
        <begin position="83"/>
        <end position="101"/>
    </location>
</feature>
<sequence>MSTDGKNVFAKMIEKQGRNDYYWSNEEYTHATRSRVMLKKYGKEIKKLYGHDPWIWRILTPFILLQLYLGYRASEMSWTTFLLLSYFVGGTITHSSFLAIHEVTHYLAFKTRIYNDFYAIFINLIVPFPYAMMFKTYHSDHHHYLGWELVDVDVPTVVEGKLLSNFLGKFFFLTFQILFYAFRPTIIRRIKFDNMHIINYVVQLTFNFLVYSLFGFAPLLYFLFSIFLGTSWHPISGHFISEHFVFKGDGKQETFSYYGPLNWLTWNAGYHVEHHDFPSIPWNRLQKLRDIAPEFYDDLIVTESWPGTLFDFLFDTTVNQFSRVVREKGAAQREKLLPTLPGSVERG</sequence>
<protein>
    <recommendedName>
        <fullName evidence="3">sphingolipid 4-desaturase</fullName>
        <ecNumber evidence="3">1.14.19.17</ecNumber>
    </recommendedName>
</protein>
<dbReference type="PIRSF" id="PIRSF017228">
    <property type="entry name" value="Sphnglp_dlt4_des"/>
    <property type="match status" value="1"/>
</dbReference>
<evidence type="ECO:0000256" key="2">
    <source>
        <dbReference type="ARBA" id="ARBA00006146"/>
    </source>
</evidence>
<evidence type="ECO:0000256" key="6">
    <source>
        <dbReference type="ARBA" id="ARBA00023002"/>
    </source>
</evidence>
<keyword evidence="5 10" id="KW-1133">Transmembrane helix</keyword>
<evidence type="ECO:0000313" key="12">
    <source>
        <dbReference type="EMBL" id="ORC83541.1"/>
    </source>
</evidence>
<evidence type="ECO:0000256" key="3">
    <source>
        <dbReference type="ARBA" id="ARBA00012021"/>
    </source>
</evidence>
<dbReference type="EMBL" id="NBCO01000065">
    <property type="protein sequence ID" value="ORC83541.1"/>
    <property type="molecule type" value="Genomic_DNA"/>
</dbReference>
<dbReference type="Proteomes" id="UP000192257">
    <property type="component" value="Unassembled WGS sequence"/>
</dbReference>
<dbReference type="InterPro" id="IPR013866">
    <property type="entry name" value="Sphingolipid_d4-desaturase_N"/>
</dbReference>
<keyword evidence="7 9" id="KW-0443">Lipid metabolism</keyword>
<evidence type="ECO:0000256" key="8">
    <source>
        <dbReference type="ARBA" id="ARBA00023136"/>
    </source>
</evidence>
<comment type="similarity">
    <text evidence="2 9">Belongs to the fatty acid desaturase type 1 family. DEGS subfamily.</text>
</comment>
<proteinExistence type="inferred from homology"/>
<keyword evidence="13" id="KW-1185">Reference proteome</keyword>
<dbReference type="GO" id="GO:0046513">
    <property type="term" value="P:ceramide biosynthetic process"/>
    <property type="evidence" value="ECO:0007669"/>
    <property type="project" value="TreeGrafter"/>
</dbReference>
<comment type="caution">
    <text evidence="12">The sequence shown here is derived from an EMBL/GenBank/DDBJ whole genome shotgun (WGS) entry which is preliminary data.</text>
</comment>
<dbReference type="PANTHER" id="PTHR12879:SF8">
    <property type="entry name" value="SPHINGOLIPID DELTA(4)-DESATURASE DES1"/>
    <property type="match status" value="1"/>
</dbReference>
<dbReference type="OrthoDB" id="257412at2759"/>
<gene>
    <name evidence="12" type="ORF">TM35_000651030</name>
</gene>
<dbReference type="SMART" id="SM01269">
    <property type="entry name" value="Lipid_DES"/>
    <property type="match status" value="1"/>
</dbReference>
<keyword evidence="4 10" id="KW-0812">Transmembrane</keyword>
<dbReference type="AlphaFoldDB" id="A0A1X0NG21"/>
<evidence type="ECO:0000256" key="4">
    <source>
        <dbReference type="ARBA" id="ARBA00022692"/>
    </source>
</evidence>
<evidence type="ECO:0000256" key="7">
    <source>
        <dbReference type="ARBA" id="ARBA00023098"/>
    </source>
</evidence>
<dbReference type="VEuPathDB" id="TriTrypDB:TM35_000651030"/>
<evidence type="ECO:0000256" key="10">
    <source>
        <dbReference type="SAM" id="Phobius"/>
    </source>
</evidence>
<accession>A0A1X0NG21</accession>
<evidence type="ECO:0000259" key="11">
    <source>
        <dbReference type="SMART" id="SM01269"/>
    </source>
</evidence>
<dbReference type="PANTHER" id="PTHR12879">
    <property type="entry name" value="SPHINGOLIPID DELTA 4 DESATURASE/C-4 HYDROXYLASE PROTEIN DES2"/>
    <property type="match status" value="1"/>
</dbReference>
<evidence type="ECO:0000256" key="1">
    <source>
        <dbReference type="ARBA" id="ARBA00004141"/>
    </source>
</evidence>
<organism evidence="12 13">
    <name type="scientific">Trypanosoma theileri</name>
    <dbReference type="NCBI Taxonomy" id="67003"/>
    <lineage>
        <taxon>Eukaryota</taxon>
        <taxon>Discoba</taxon>
        <taxon>Euglenozoa</taxon>
        <taxon>Kinetoplastea</taxon>
        <taxon>Metakinetoplastina</taxon>
        <taxon>Trypanosomatida</taxon>
        <taxon>Trypanosomatidae</taxon>
        <taxon>Trypanosoma</taxon>
    </lineage>
</organism>
<dbReference type="Pfam" id="PF00487">
    <property type="entry name" value="FA_desaturase"/>
    <property type="match status" value="1"/>
</dbReference>
<feature type="transmembrane region" description="Helical" evidence="10">
    <location>
        <begin position="204"/>
        <end position="228"/>
    </location>
</feature>
<dbReference type="CDD" id="cd03508">
    <property type="entry name" value="Delta4-sphingolipid-FADS-like"/>
    <property type="match status" value="1"/>
</dbReference>
<evidence type="ECO:0000313" key="13">
    <source>
        <dbReference type="Proteomes" id="UP000192257"/>
    </source>
</evidence>
<evidence type="ECO:0000256" key="9">
    <source>
        <dbReference type="PIRNR" id="PIRNR017228"/>
    </source>
</evidence>
<dbReference type="GO" id="GO:0016020">
    <property type="term" value="C:membrane"/>
    <property type="evidence" value="ECO:0007669"/>
    <property type="project" value="UniProtKB-SubCell"/>
</dbReference>
<dbReference type="RefSeq" id="XP_028877607.1">
    <property type="nucleotide sequence ID" value="XM_029031076.1"/>
</dbReference>
<dbReference type="InterPro" id="IPR011388">
    <property type="entry name" value="DES1/DES2"/>
</dbReference>